<dbReference type="Proteomes" id="UP000002281">
    <property type="component" value="Chromosome 28"/>
</dbReference>
<name>A0A9L0S6R4_HORSE</name>
<dbReference type="GO" id="GO:0000428">
    <property type="term" value="C:DNA-directed RNA polymerase complex"/>
    <property type="evidence" value="ECO:0007669"/>
    <property type="project" value="UniProtKB-KW"/>
</dbReference>
<reference evidence="6" key="3">
    <citation type="submission" date="2025-09" db="UniProtKB">
        <authorList>
            <consortium name="Ensembl"/>
        </authorList>
    </citation>
    <scope>IDENTIFICATION</scope>
    <source>
        <strain evidence="6">Thoroughbred</strain>
    </source>
</reference>
<evidence type="ECO:0000256" key="2">
    <source>
        <dbReference type="ARBA" id="ARBA00022478"/>
    </source>
</evidence>
<dbReference type="Gene3D" id="3.30.1490.120">
    <property type="entry name" value="RNA polymerase Rpb7-like, N-terminal domain"/>
    <property type="match status" value="1"/>
</dbReference>
<dbReference type="SUPFAM" id="SSF88798">
    <property type="entry name" value="N-terminal, heterodimerisation domain of RBP7 (RpoE)"/>
    <property type="match status" value="1"/>
</dbReference>
<keyword evidence="3 4" id="KW-0804">Transcription</keyword>
<evidence type="ECO:0000259" key="5">
    <source>
        <dbReference type="Pfam" id="PF03876"/>
    </source>
</evidence>
<feature type="domain" description="RNA polymerase Rpb7-like N-terminal" evidence="5">
    <location>
        <begin position="9"/>
        <end position="64"/>
    </location>
</feature>
<keyword evidence="2 4" id="KW-0240">DNA-directed RNA polymerase</keyword>
<dbReference type="CDD" id="cd04330">
    <property type="entry name" value="RNAP_III_Rpc25_N"/>
    <property type="match status" value="1"/>
</dbReference>
<comment type="subcellular location">
    <subcellularLocation>
        <location evidence="1 4">Nucleus</location>
    </subcellularLocation>
</comment>
<proteinExistence type="predicted"/>
<keyword evidence="4" id="KW-0539">Nucleus</keyword>
<dbReference type="InterPro" id="IPR005576">
    <property type="entry name" value="Rpb7-like_N"/>
</dbReference>
<dbReference type="Pfam" id="PF03876">
    <property type="entry name" value="SHS2_Rpb7-N"/>
    <property type="match status" value="1"/>
</dbReference>
<protein>
    <recommendedName>
        <fullName evidence="4">DNA-directed RNA polymerase subunit</fullName>
    </recommendedName>
</protein>
<keyword evidence="7" id="KW-1185">Reference proteome</keyword>
<comment type="function">
    <text evidence="4">DNA-dependent RNA polymerase which catalyzes the transcription of DNA into RNA using the four ribonucleoside triphosphates as substrates.</text>
</comment>
<dbReference type="InterPro" id="IPR045113">
    <property type="entry name" value="Rpb7-like"/>
</dbReference>
<dbReference type="GeneTree" id="ENSGT00390000004383"/>
<organism evidence="6 7">
    <name type="scientific">Equus caballus</name>
    <name type="common">Horse</name>
    <dbReference type="NCBI Taxonomy" id="9796"/>
    <lineage>
        <taxon>Eukaryota</taxon>
        <taxon>Metazoa</taxon>
        <taxon>Chordata</taxon>
        <taxon>Craniata</taxon>
        <taxon>Vertebrata</taxon>
        <taxon>Euteleostomi</taxon>
        <taxon>Mammalia</taxon>
        <taxon>Eutheria</taxon>
        <taxon>Laurasiatheria</taxon>
        <taxon>Perissodactyla</taxon>
        <taxon>Equidae</taxon>
        <taxon>Equus</taxon>
    </lineage>
</organism>
<evidence type="ECO:0000313" key="7">
    <source>
        <dbReference type="Proteomes" id="UP000002281"/>
    </source>
</evidence>
<accession>A0A9L0S6R4</accession>
<reference evidence="6" key="2">
    <citation type="submission" date="2025-08" db="UniProtKB">
        <authorList>
            <consortium name="Ensembl"/>
        </authorList>
    </citation>
    <scope>IDENTIFICATION</scope>
    <source>
        <strain evidence="6">Thoroughbred</strain>
    </source>
</reference>
<sequence length="162" mass="17986">MFVLVEMVDTVRIPPWQFERKLNDSIAEELNKKLANKVVYNVGLCICLFDITKLEDAYVFPGDGASHTKVHFRYVVFHPFLDEILIGKIKGCSPEGVHGNGGPASPDEAWERVAGRWPGRPPISFCAGPRGQETGQIQKQKLLVVPEKLVSEGNTRPPSAFV</sequence>
<reference evidence="6 7" key="1">
    <citation type="journal article" date="2009" name="Science">
        <title>Genome sequence, comparative analysis, and population genetics of the domestic horse.</title>
        <authorList>
            <consortium name="Broad Institute Genome Sequencing Platform"/>
            <consortium name="Broad Institute Whole Genome Assembly Team"/>
            <person name="Wade C.M."/>
            <person name="Giulotto E."/>
            <person name="Sigurdsson S."/>
            <person name="Zoli M."/>
            <person name="Gnerre S."/>
            <person name="Imsland F."/>
            <person name="Lear T.L."/>
            <person name="Adelson D.L."/>
            <person name="Bailey E."/>
            <person name="Bellone R.R."/>
            <person name="Bloecker H."/>
            <person name="Distl O."/>
            <person name="Edgar R.C."/>
            <person name="Garber M."/>
            <person name="Leeb T."/>
            <person name="Mauceli E."/>
            <person name="MacLeod J.N."/>
            <person name="Penedo M.C.T."/>
            <person name="Raison J.M."/>
            <person name="Sharpe T."/>
            <person name="Vogel J."/>
            <person name="Andersson L."/>
            <person name="Antczak D.F."/>
            <person name="Biagi T."/>
            <person name="Binns M.M."/>
            <person name="Chowdhary B.P."/>
            <person name="Coleman S.J."/>
            <person name="Della Valle G."/>
            <person name="Fryc S."/>
            <person name="Guerin G."/>
            <person name="Hasegawa T."/>
            <person name="Hill E.W."/>
            <person name="Jurka J."/>
            <person name="Kiialainen A."/>
            <person name="Lindgren G."/>
            <person name="Liu J."/>
            <person name="Magnani E."/>
            <person name="Mickelson J.R."/>
            <person name="Murray J."/>
            <person name="Nergadze S.G."/>
            <person name="Onofrio R."/>
            <person name="Pedroni S."/>
            <person name="Piras M.F."/>
            <person name="Raudsepp T."/>
            <person name="Rocchi M."/>
            <person name="Roeed K.H."/>
            <person name="Ryder O.A."/>
            <person name="Searle S."/>
            <person name="Skow L."/>
            <person name="Swinburne J.E."/>
            <person name="Syvaenen A.C."/>
            <person name="Tozaki T."/>
            <person name="Valberg S.J."/>
            <person name="Vaudin M."/>
            <person name="White J.R."/>
            <person name="Zody M.C."/>
            <person name="Lander E.S."/>
            <person name="Lindblad-Toh K."/>
        </authorList>
    </citation>
    <scope>NUCLEOTIDE SEQUENCE [LARGE SCALE GENOMIC DNA]</scope>
    <source>
        <strain evidence="6 7">Thoroughbred</strain>
    </source>
</reference>
<dbReference type="Ensembl" id="ENSECAT00000121348.1">
    <property type="protein sequence ID" value="ENSECAP00000069724.1"/>
    <property type="gene ID" value="ENSECAG00000019715.4"/>
</dbReference>
<dbReference type="AlphaFoldDB" id="A0A9L0S6R4"/>
<gene>
    <name evidence="6" type="primary">POLR3H</name>
</gene>
<dbReference type="PANTHER" id="PTHR12709">
    <property type="entry name" value="DNA-DIRECTED RNA POLYMERASE II, III"/>
    <property type="match status" value="1"/>
</dbReference>
<dbReference type="GO" id="GO:0006352">
    <property type="term" value="P:DNA-templated transcription initiation"/>
    <property type="evidence" value="ECO:0007669"/>
    <property type="project" value="UniProtKB-UniRule"/>
</dbReference>
<evidence type="ECO:0000313" key="6">
    <source>
        <dbReference type="Ensembl" id="ENSECAP00000069724.1"/>
    </source>
</evidence>
<evidence type="ECO:0000256" key="3">
    <source>
        <dbReference type="ARBA" id="ARBA00023163"/>
    </source>
</evidence>
<dbReference type="PANTHER" id="PTHR12709:SF1">
    <property type="entry name" value="DNA-DIRECTED RNA POLYMERASE III SUBUNIT RPC8"/>
    <property type="match status" value="1"/>
</dbReference>
<dbReference type="InterPro" id="IPR036898">
    <property type="entry name" value="RNA_pol_Rpb7-like_N_sf"/>
</dbReference>
<evidence type="ECO:0000256" key="1">
    <source>
        <dbReference type="ARBA" id="ARBA00004123"/>
    </source>
</evidence>
<dbReference type="FunFam" id="3.30.1490.120:FF:000002">
    <property type="entry name" value="DNA-directed RNA polymerase III subunit RPC8"/>
    <property type="match status" value="1"/>
</dbReference>
<evidence type="ECO:0000256" key="4">
    <source>
        <dbReference type="RuleBase" id="RU369086"/>
    </source>
</evidence>
<dbReference type="GO" id="GO:0005634">
    <property type="term" value="C:nucleus"/>
    <property type="evidence" value="ECO:0007669"/>
    <property type="project" value="UniProtKB-SubCell"/>
</dbReference>